<proteinExistence type="inferred from homology"/>
<keyword evidence="6 11" id="KW-0812">Transmembrane</keyword>
<evidence type="ECO:0000256" key="1">
    <source>
        <dbReference type="ARBA" id="ARBA00004377"/>
    </source>
</evidence>
<evidence type="ECO:0000256" key="5">
    <source>
        <dbReference type="ARBA" id="ARBA00022519"/>
    </source>
</evidence>
<evidence type="ECO:0000256" key="11">
    <source>
        <dbReference type="SAM" id="Phobius"/>
    </source>
</evidence>
<dbReference type="EMBL" id="JASXSV010000020">
    <property type="protein sequence ID" value="MDP0589771.1"/>
    <property type="molecule type" value="Genomic_DNA"/>
</dbReference>
<dbReference type="InterPro" id="IPR022346">
    <property type="entry name" value="T2SS_GspH"/>
</dbReference>
<comment type="similarity">
    <text evidence="9">Belongs to the GSP H family.</text>
</comment>
<dbReference type="InterPro" id="IPR045584">
    <property type="entry name" value="Pilin-like"/>
</dbReference>
<feature type="transmembrane region" description="Helical" evidence="11">
    <location>
        <begin position="12"/>
        <end position="30"/>
    </location>
</feature>
<keyword evidence="5" id="KW-0997">Cell inner membrane</keyword>
<gene>
    <name evidence="13" type="ORF">QS748_11510</name>
</gene>
<dbReference type="GO" id="GO:0005886">
    <property type="term" value="C:plasma membrane"/>
    <property type="evidence" value="ECO:0007669"/>
    <property type="project" value="UniProtKB-SubCell"/>
</dbReference>
<dbReference type="Gene3D" id="3.55.40.10">
    <property type="entry name" value="minor pseudopilin epsh domain"/>
    <property type="match status" value="1"/>
</dbReference>
<protein>
    <recommendedName>
        <fullName evidence="2">Type II secretion system protein H</fullName>
    </recommendedName>
    <alternativeName>
        <fullName evidence="10">General secretion pathway protein H</fullName>
    </alternativeName>
</protein>
<dbReference type="NCBIfam" id="TIGR02532">
    <property type="entry name" value="IV_pilin_GFxxxE"/>
    <property type="match status" value="1"/>
</dbReference>
<evidence type="ECO:0000256" key="2">
    <source>
        <dbReference type="ARBA" id="ARBA00021549"/>
    </source>
</evidence>
<dbReference type="SUPFAM" id="SSF54523">
    <property type="entry name" value="Pili subunits"/>
    <property type="match status" value="1"/>
</dbReference>
<keyword evidence="4" id="KW-0488">Methylation</keyword>
<evidence type="ECO:0000256" key="7">
    <source>
        <dbReference type="ARBA" id="ARBA00022989"/>
    </source>
</evidence>
<evidence type="ECO:0000256" key="4">
    <source>
        <dbReference type="ARBA" id="ARBA00022481"/>
    </source>
</evidence>
<dbReference type="Pfam" id="PF07963">
    <property type="entry name" value="N_methyl"/>
    <property type="match status" value="1"/>
</dbReference>
<sequence>MDLYHEKGFSLLEIIVTLVIATIIVSLAAPSMKSLIADRRIVMATEQIYKSIVLSRSEAVKRGVFVSLCRAANVSQCAPNGEDWASGWLIFTDKNRNGYMDVGDELIRVQQAVSSSISIIWNRGKYLRFNSRGVAIDAGTFTLCGKITDSDAMRTISVSMTGRARVAKPDSCDG</sequence>
<accession>A0AA90SN92</accession>
<keyword evidence="3" id="KW-1003">Cell membrane</keyword>
<dbReference type="AlphaFoldDB" id="A0AA90SN92"/>
<comment type="subcellular location">
    <subcellularLocation>
        <location evidence="1">Cell inner membrane</location>
        <topology evidence="1">Single-pass membrane protein</topology>
    </subcellularLocation>
</comment>
<evidence type="ECO:0000256" key="6">
    <source>
        <dbReference type="ARBA" id="ARBA00022692"/>
    </source>
</evidence>
<organism evidence="13 14">
    <name type="scientific">Candidatus Endonucleibacter bathymodioli</name>
    <dbReference type="NCBI Taxonomy" id="539814"/>
    <lineage>
        <taxon>Bacteria</taxon>
        <taxon>Pseudomonadati</taxon>
        <taxon>Pseudomonadota</taxon>
        <taxon>Gammaproteobacteria</taxon>
        <taxon>Oceanospirillales</taxon>
        <taxon>Endozoicomonadaceae</taxon>
        <taxon>Candidatus Endonucleibacter</taxon>
    </lineage>
</organism>
<dbReference type="PROSITE" id="PS00409">
    <property type="entry name" value="PROKAR_NTER_METHYL"/>
    <property type="match status" value="1"/>
</dbReference>
<keyword evidence="8 11" id="KW-0472">Membrane</keyword>
<dbReference type="InterPro" id="IPR012902">
    <property type="entry name" value="N_methyl_site"/>
</dbReference>
<evidence type="ECO:0000259" key="12">
    <source>
        <dbReference type="Pfam" id="PF12019"/>
    </source>
</evidence>
<keyword evidence="14" id="KW-1185">Reference proteome</keyword>
<evidence type="ECO:0000256" key="8">
    <source>
        <dbReference type="ARBA" id="ARBA00023136"/>
    </source>
</evidence>
<evidence type="ECO:0000313" key="14">
    <source>
        <dbReference type="Proteomes" id="UP001178148"/>
    </source>
</evidence>
<evidence type="ECO:0000313" key="13">
    <source>
        <dbReference type="EMBL" id="MDP0589771.1"/>
    </source>
</evidence>
<name>A0AA90SN92_9GAMM</name>
<evidence type="ECO:0000256" key="10">
    <source>
        <dbReference type="ARBA" id="ARBA00030775"/>
    </source>
</evidence>
<dbReference type="Pfam" id="PF12019">
    <property type="entry name" value="GspH"/>
    <property type="match status" value="1"/>
</dbReference>
<dbReference type="GO" id="GO:0015628">
    <property type="term" value="P:protein secretion by the type II secretion system"/>
    <property type="evidence" value="ECO:0007669"/>
    <property type="project" value="InterPro"/>
</dbReference>
<feature type="domain" description="General secretion pathway GspH" evidence="12">
    <location>
        <begin position="44"/>
        <end position="162"/>
    </location>
</feature>
<dbReference type="Proteomes" id="UP001178148">
    <property type="component" value="Unassembled WGS sequence"/>
</dbReference>
<reference evidence="13 14" key="1">
    <citation type="journal article" date="2023" name="bioRxiv">
        <title>An intranuclear bacterial parasite of deep-sea mussels expresses apoptosis inhibitors acquired from its host.</title>
        <authorList>
            <person name="Gonzalez Porras M.A."/>
            <person name="Assie A."/>
            <person name="Tietjen M."/>
            <person name="Violette M."/>
            <person name="Kleiner M."/>
            <person name="Gruber-Vodicka H."/>
            <person name="Dubilier N."/>
            <person name="Leisch N."/>
        </authorList>
    </citation>
    <scope>NUCLEOTIDE SEQUENCE [LARGE SCALE GENOMIC DNA]</scope>
    <source>
        <strain evidence="13">IAP13</strain>
    </source>
</reference>
<comment type="caution">
    <text evidence="13">The sequence shown here is derived from an EMBL/GenBank/DDBJ whole genome shotgun (WGS) entry which is preliminary data.</text>
</comment>
<evidence type="ECO:0000256" key="9">
    <source>
        <dbReference type="ARBA" id="ARBA00025772"/>
    </source>
</evidence>
<evidence type="ECO:0000256" key="3">
    <source>
        <dbReference type="ARBA" id="ARBA00022475"/>
    </source>
</evidence>
<dbReference type="GO" id="GO:0015627">
    <property type="term" value="C:type II protein secretion system complex"/>
    <property type="evidence" value="ECO:0007669"/>
    <property type="project" value="InterPro"/>
</dbReference>
<keyword evidence="7 11" id="KW-1133">Transmembrane helix</keyword>